<evidence type="ECO:0000313" key="2">
    <source>
        <dbReference type="EMBL" id="KAK2654065.1"/>
    </source>
</evidence>
<dbReference type="Proteomes" id="UP001280121">
    <property type="component" value="Unassembled WGS sequence"/>
</dbReference>
<organism evidence="2 3">
    <name type="scientific">Dipteronia dyeriana</name>
    <dbReference type="NCBI Taxonomy" id="168575"/>
    <lineage>
        <taxon>Eukaryota</taxon>
        <taxon>Viridiplantae</taxon>
        <taxon>Streptophyta</taxon>
        <taxon>Embryophyta</taxon>
        <taxon>Tracheophyta</taxon>
        <taxon>Spermatophyta</taxon>
        <taxon>Magnoliopsida</taxon>
        <taxon>eudicotyledons</taxon>
        <taxon>Gunneridae</taxon>
        <taxon>Pentapetalae</taxon>
        <taxon>rosids</taxon>
        <taxon>malvids</taxon>
        <taxon>Sapindales</taxon>
        <taxon>Sapindaceae</taxon>
        <taxon>Hippocastanoideae</taxon>
        <taxon>Acereae</taxon>
        <taxon>Dipteronia</taxon>
    </lineage>
</organism>
<dbReference type="AlphaFoldDB" id="A0AAD9X772"/>
<feature type="compositionally biased region" description="Basic and acidic residues" evidence="1">
    <location>
        <begin position="9"/>
        <end position="23"/>
    </location>
</feature>
<proteinExistence type="predicted"/>
<feature type="region of interest" description="Disordered" evidence="1">
    <location>
        <begin position="1"/>
        <end position="23"/>
    </location>
</feature>
<evidence type="ECO:0000256" key="1">
    <source>
        <dbReference type="SAM" id="MobiDB-lite"/>
    </source>
</evidence>
<keyword evidence="3" id="KW-1185">Reference proteome</keyword>
<sequence length="101" mass="11298">MMVTTTTKTTDDGDKNRGEDLAKKREYPGKLVIFDKKNISRCRAGAHSETSEDTDEVCKLVIPGVFQESGMVGSRQQIGECTIPMFIGMEEFFWGVRTLMA</sequence>
<comment type="caution">
    <text evidence="2">The sequence shown here is derived from an EMBL/GenBank/DDBJ whole genome shotgun (WGS) entry which is preliminary data.</text>
</comment>
<dbReference type="EMBL" id="JANJYI010000004">
    <property type="protein sequence ID" value="KAK2654065.1"/>
    <property type="molecule type" value="Genomic_DNA"/>
</dbReference>
<name>A0AAD9X772_9ROSI</name>
<accession>A0AAD9X772</accession>
<reference evidence="2" key="1">
    <citation type="journal article" date="2023" name="Plant J.">
        <title>Genome sequences and population genomics provide insights into the demographic history, inbreeding, and mutation load of two 'living fossil' tree species of Dipteronia.</title>
        <authorList>
            <person name="Feng Y."/>
            <person name="Comes H.P."/>
            <person name="Chen J."/>
            <person name="Zhu S."/>
            <person name="Lu R."/>
            <person name="Zhang X."/>
            <person name="Li P."/>
            <person name="Qiu J."/>
            <person name="Olsen K.M."/>
            <person name="Qiu Y."/>
        </authorList>
    </citation>
    <scope>NUCLEOTIDE SEQUENCE</scope>
    <source>
        <strain evidence="2">KIB01</strain>
    </source>
</reference>
<evidence type="ECO:0000313" key="3">
    <source>
        <dbReference type="Proteomes" id="UP001280121"/>
    </source>
</evidence>
<protein>
    <submittedName>
        <fullName evidence="2">Uncharacterized protein</fullName>
    </submittedName>
</protein>
<gene>
    <name evidence="2" type="ORF">Ddye_013921</name>
</gene>